<reference evidence="7 8" key="1">
    <citation type="submission" date="2018-07" db="EMBL/GenBank/DDBJ databases">
        <title>Genomic Encyclopedia of Type Strains, Phase III (KMG-III): the genomes of soil and plant-associated and newly described type strains.</title>
        <authorList>
            <person name="Whitman W."/>
        </authorList>
    </citation>
    <scope>NUCLEOTIDE SEQUENCE [LARGE SCALE GENOMIC DNA]</scope>
    <source>
        <strain evidence="7 8">CECT 7287</strain>
    </source>
</reference>
<evidence type="ECO:0000256" key="3">
    <source>
        <dbReference type="ARBA" id="ARBA00023163"/>
    </source>
</evidence>
<dbReference type="EMBL" id="QRDZ01000042">
    <property type="protein sequence ID" value="RED55585.1"/>
    <property type="molecule type" value="Genomic_DNA"/>
</dbReference>
<keyword evidence="2" id="KW-0238">DNA-binding</keyword>
<dbReference type="Proteomes" id="UP000256977">
    <property type="component" value="Unassembled WGS sequence"/>
</dbReference>
<evidence type="ECO:0000259" key="5">
    <source>
        <dbReference type="PROSITE" id="PS01124"/>
    </source>
</evidence>
<dbReference type="InterPro" id="IPR011006">
    <property type="entry name" value="CheY-like_superfamily"/>
</dbReference>
<keyword evidence="3" id="KW-0804">Transcription</keyword>
<dbReference type="PROSITE" id="PS00041">
    <property type="entry name" value="HTH_ARAC_FAMILY_1"/>
    <property type="match status" value="1"/>
</dbReference>
<dbReference type="SUPFAM" id="SSF52172">
    <property type="entry name" value="CheY-like"/>
    <property type="match status" value="1"/>
</dbReference>
<name>A0A3D9I1P8_9BACL</name>
<gene>
    <name evidence="7" type="ORF">DFP98_14221</name>
</gene>
<dbReference type="GO" id="GO:0043565">
    <property type="term" value="F:sequence-specific DNA binding"/>
    <property type="evidence" value="ECO:0007669"/>
    <property type="project" value="InterPro"/>
</dbReference>
<dbReference type="Pfam" id="PF00072">
    <property type="entry name" value="Response_reg"/>
    <property type="match status" value="1"/>
</dbReference>
<dbReference type="CDD" id="cd17536">
    <property type="entry name" value="REC_YesN-like"/>
    <property type="match status" value="1"/>
</dbReference>
<dbReference type="InterPro" id="IPR020449">
    <property type="entry name" value="Tscrpt_reg_AraC-type_HTH"/>
</dbReference>
<feature type="modified residue" description="4-aspartylphosphate" evidence="4">
    <location>
        <position position="54"/>
    </location>
</feature>
<dbReference type="InterPro" id="IPR001789">
    <property type="entry name" value="Sig_transdc_resp-reg_receiver"/>
</dbReference>
<dbReference type="OrthoDB" id="9808843at2"/>
<evidence type="ECO:0000259" key="6">
    <source>
        <dbReference type="PROSITE" id="PS50110"/>
    </source>
</evidence>
<dbReference type="SMART" id="SM00342">
    <property type="entry name" value="HTH_ARAC"/>
    <property type="match status" value="1"/>
</dbReference>
<dbReference type="Gene3D" id="3.40.50.2300">
    <property type="match status" value="1"/>
</dbReference>
<dbReference type="InterPro" id="IPR009057">
    <property type="entry name" value="Homeodomain-like_sf"/>
</dbReference>
<dbReference type="InterPro" id="IPR018060">
    <property type="entry name" value="HTH_AraC"/>
</dbReference>
<dbReference type="SUPFAM" id="SSF46689">
    <property type="entry name" value="Homeodomain-like"/>
    <property type="match status" value="2"/>
</dbReference>
<dbReference type="GO" id="GO:0000160">
    <property type="term" value="P:phosphorelay signal transduction system"/>
    <property type="evidence" value="ECO:0007669"/>
    <property type="project" value="InterPro"/>
</dbReference>
<dbReference type="PRINTS" id="PR00032">
    <property type="entry name" value="HTHARAC"/>
</dbReference>
<organism evidence="7 8">
    <name type="scientific">Cohnella phaseoli</name>
    <dbReference type="NCBI Taxonomy" id="456490"/>
    <lineage>
        <taxon>Bacteria</taxon>
        <taxon>Bacillati</taxon>
        <taxon>Bacillota</taxon>
        <taxon>Bacilli</taxon>
        <taxon>Bacillales</taxon>
        <taxon>Paenibacillaceae</taxon>
        <taxon>Cohnella</taxon>
    </lineage>
</organism>
<evidence type="ECO:0000256" key="2">
    <source>
        <dbReference type="ARBA" id="ARBA00023125"/>
    </source>
</evidence>
<dbReference type="InterPro" id="IPR018062">
    <property type="entry name" value="HTH_AraC-typ_CS"/>
</dbReference>
<dbReference type="PANTHER" id="PTHR43280:SF2">
    <property type="entry name" value="HTH-TYPE TRANSCRIPTIONAL REGULATOR EXSA"/>
    <property type="match status" value="1"/>
</dbReference>
<dbReference type="PANTHER" id="PTHR43280">
    <property type="entry name" value="ARAC-FAMILY TRANSCRIPTIONAL REGULATOR"/>
    <property type="match status" value="1"/>
</dbReference>
<proteinExistence type="predicted"/>
<dbReference type="PROSITE" id="PS01124">
    <property type="entry name" value="HTH_ARAC_FAMILY_2"/>
    <property type="match status" value="1"/>
</dbReference>
<comment type="caution">
    <text evidence="7">The sequence shown here is derived from an EMBL/GenBank/DDBJ whole genome shotgun (WGS) entry which is preliminary data.</text>
</comment>
<keyword evidence="1" id="KW-0805">Transcription regulation</keyword>
<dbReference type="SMART" id="SM00448">
    <property type="entry name" value="REC"/>
    <property type="match status" value="1"/>
</dbReference>
<evidence type="ECO:0000313" key="7">
    <source>
        <dbReference type="EMBL" id="RED55585.1"/>
    </source>
</evidence>
<feature type="domain" description="Response regulatory" evidence="6">
    <location>
        <begin position="2"/>
        <end position="119"/>
    </location>
</feature>
<evidence type="ECO:0000313" key="8">
    <source>
        <dbReference type="Proteomes" id="UP000256977"/>
    </source>
</evidence>
<feature type="domain" description="HTH araC/xylS-type" evidence="5">
    <location>
        <begin position="431"/>
        <end position="529"/>
    </location>
</feature>
<sequence length="537" mass="61087">MKVLIIEDEPKVRRALKRLLLEIDPAIESIREAETGVGGLDAVRNEEPDLIVLDMIMPVMNGNELLERLRERKLDIPVIVVSGHNDFGYVKQALANEAVDYVLKPFDREDVEAALAKAKERIGKNRFREQTERLWEEMKREKSQLRLASVLDNVYEGRKLSREETERLPAFVREDLCQVHVIAIADYEYALRERFNKDKQLLNYAIGKLIAEHAESVDLHLLFGPSGRYDWSYWLTVPASVSSGEWVKELLDALGQVLKLKAFALSDDLGRRIADFSSAIAALEDSAFYADLRSLELGTAIFPNGQANRQASSPELLAAVDAFVPKACHLIKHGLPFRIRGELERLFGAATASGRLSAMFLFQAWTLLLARVETEFGLRCAADLLDGVEPFATRIDFDGARALDLFEETLQSFVTDAAYLAESSTRGNRALAVKEYIDIGFREEMSLADLAERFFMSKEYLASQFKRQFGVTVVRYIHTQRLDEARRMLEEDDRSVSAIASAVGYDHFSYFDKLFKREYGRTPSEYRINSTVRRERS</sequence>
<dbReference type="RefSeq" id="WP_116065110.1">
    <property type="nucleotide sequence ID" value="NZ_QRDZ01000042.1"/>
</dbReference>
<dbReference type="GO" id="GO:0003700">
    <property type="term" value="F:DNA-binding transcription factor activity"/>
    <property type="evidence" value="ECO:0007669"/>
    <property type="project" value="InterPro"/>
</dbReference>
<keyword evidence="4" id="KW-0597">Phosphoprotein</keyword>
<evidence type="ECO:0000256" key="4">
    <source>
        <dbReference type="PROSITE-ProRule" id="PRU00169"/>
    </source>
</evidence>
<dbReference type="PROSITE" id="PS50110">
    <property type="entry name" value="RESPONSE_REGULATORY"/>
    <property type="match status" value="1"/>
</dbReference>
<protein>
    <submittedName>
        <fullName evidence="7">Helix-turn-helix protein</fullName>
    </submittedName>
</protein>
<accession>A0A3D9I1P8</accession>
<keyword evidence="8" id="KW-1185">Reference proteome</keyword>
<dbReference type="AlphaFoldDB" id="A0A3D9I1P8"/>
<evidence type="ECO:0000256" key="1">
    <source>
        <dbReference type="ARBA" id="ARBA00023015"/>
    </source>
</evidence>
<dbReference type="Gene3D" id="1.10.10.60">
    <property type="entry name" value="Homeodomain-like"/>
    <property type="match status" value="2"/>
</dbReference>
<dbReference type="Pfam" id="PF12833">
    <property type="entry name" value="HTH_18"/>
    <property type="match status" value="1"/>
</dbReference>